<organism evidence="3 4">
    <name type="scientific">Mycolicibacterium arenosum</name>
    <dbReference type="NCBI Taxonomy" id="2952157"/>
    <lineage>
        <taxon>Bacteria</taxon>
        <taxon>Bacillati</taxon>
        <taxon>Actinomycetota</taxon>
        <taxon>Actinomycetes</taxon>
        <taxon>Mycobacteriales</taxon>
        <taxon>Mycobacteriaceae</taxon>
        <taxon>Mycolicibacterium</taxon>
    </lineage>
</organism>
<keyword evidence="3" id="KW-0378">Hydrolase</keyword>
<evidence type="ECO:0000313" key="4">
    <source>
        <dbReference type="Proteomes" id="UP001651690"/>
    </source>
</evidence>
<feature type="domain" description="HNH nuclease" evidence="2">
    <location>
        <begin position="25"/>
        <end position="78"/>
    </location>
</feature>
<keyword evidence="3" id="KW-0540">Nuclease</keyword>
<evidence type="ECO:0000313" key="3">
    <source>
        <dbReference type="EMBL" id="MCP9274375.1"/>
    </source>
</evidence>
<dbReference type="InterPro" id="IPR003615">
    <property type="entry name" value="HNH_nuc"/>
</dbReference>
<evidence type="ECO:0000256" key="1">
    <source>
        <dbReference type="SAM" id="MobiDB-lite"/>
    </source>
</evidence>
<gene>
    <name evidence="3" type="ORF">NM203_19475</name>
</gene>
<dbReference type="Proteomes" id="UP001651690">
    <property type="component" value="Unassembled WGS sequence"/>
</dbReference>
<proteinExistence type="predicted"/>
<keyword evidence="4" id="KW-1185">Reference proteome</keyword>
<name>A0ABT1M5D7_9MYCO</name>
<feature type="region of interest" description="Disordered" evidence="1">
    <location>
        <begin position="124"/>
        <end position="152"/>
    </location>
</feature>
<dbReference type="SMART" id="SM00507">
    <property type="entry name" value="HNHc"/>
    <property type="match status" value="1"/>
</dbReference>
<dbReference type="Gene3D" id="1.10.30.50">
    <property type="match status" value="1"/>
</dbReference>
<feature type="compositionally biased region" description="Pro residues" evidence="1">
    <location>
        <begin position="126"/>
        <end position="137"/>
    </location>
</feature>
<evidence type="ECO:0000259" key="2">
    <source>
        <dbReference type="SMART" id="SM00507"/>
    </source>
</evidence>
<comment type="caution">
    <text evidence="3">The sequence shown here is derived from an EMBL/GenBank/DDBJ whole genome shotgun (WGS) entry which is preliminary data.</text>
</comment>
<sequence>MGASIRTIATPEDLTAEIRYRPSIAAQRLVRARDMTCRFLGCDHPAEYADLDHTVPYGRPGGLTHPGNIATLCRKHHLLKTFWVGEGGWSELQLDDGTIVWTSPSGLKHRAPPGSRIYFPNWDPTTPLPDTPTPVTEPTPGRDLRMPTRRRTRAQQRAATIAAERRRNHEDRLAQCTAPF</sequence>
<dbReference type="CDD" id="cd00085">
    <property type="entry name" value="HNHc"/>
    <property type="match status" value="1"/>
</dbReference>
<dbReference type="GO" id="GO:0004519">
    <property type="term" value="F:endonuclease activity"/>
    <property type="evidence" value="ECO:0007669"/>
    <property type="project" value="UniProtKB-KW"/>
</dbReference>
<reference evidence="3 4" key="1">
    <citation type="submission" date="2022-06" db="EMBL/GenBank/DDBJ databases">
        <title>Mycolicibacterium sp. CAU 1645 isolated from seawater.</title>
        <authorList>
            <person name="Kim W."/>
        </authorList>
    </citation>
    <scope>NUCLEOTIDE SEQUENCE [LARGE SCALE GENOMIC DNA]</scope>
    <source>
        <strain evidence="3 4">CAU 1645</strain>
    </source>
</reference>
<accession>A0ABT1M5D7</accession>
<dbReference type="EMBL" id="JANDBD010000008">
    <property type="protein sequence ID" value="MCP9274375.1"/>
    <property type="molecule type" value="Genomic_DNA"/>
</dbReference>
<protein>
    <submittedName>
        <fullName evidence="3">HNH endonuclease</fullName>
    </submittedName>
</protein>
<keyword evidence="3" id="KW-0255">Endonuclease</keyword>
<dbReference type="RefSeq" id="WP_255061897.1">
    <property type="nucleotide sequence ID" value="NZ_JANDBD010000008.1"/>
</dbReference>